<comment type="caution">
    <text evidence="1">The sequence shown here is derived from an EMBL/GenBank/DDBJ whole genome shotgun (WGS) entry which is preliminary data.</text>
</comment>
<dbReference type="RefSeq" id="WP_359214183.1">
    <property type="nucleotide sequence ID" value="NZ_JBEZAM010000058.1"/>
</dbReference>
<evidence type="ECO:0000313" key="1">
    <source>
        <dbReference type="EMBL" id="MEU7297136.1"/>
    </source>
</evidence>
<dbReference type="InterPro" id="IPR046003">
    <property type="entry name" value="DUF5959"/>
</dbReference>
<accession>A0ABV3D3T0</accession>
<proteinExistence type="predicted"/>
<gene>
    <name evidence="1" type="ORF">AB0A76_28715</name>
</gene>
<protein>
    <submittedName>
        <fullName evidence="1">DUF5959 family protein</fullName>
    </submittedName>
</protein>
<name>A0ABV3D3T0_STREX</name>
<dbReference type="Proteomes" id="UP001551210">
    <property type="component" value="Unassembled WGS sequence"/>
</dbReference>
<evidence type="ECO:0000313" key="2">
    <source>
        <dbReference type="Proteomes" id="UP001551210"/>
    </source>
</evidence>
<dbReference type="EMBL" id="JBEZAM010000058">
    <property type="protein sequence ID" value="MEU7297136.1"/>
    <property type="molecule type" value="Genomic_DNA"/>
</dbReference>
<keyword evidence="2" id="KW-1185">Reference proteome</keyword>
<organism evidence="1 2">
    <name type="scientific">Streptomyces exfoliatus</name>
    <name type="common">Streptomyces hydrogenans</name>
    <dbReference type="NCBI Taxonomy" id="1905"/>
    <lineage>
        <taxon>Bacteria</taxon>
        <taxon>Bacillati</taxon>
        <taxon>Actinomycetota</taxon>
        <taxon>Actinomycetes</taxon>
        <taxon>Kitasatosporales</taxon>
        <taxon>Streptomycetaceae</taxon>
        <taxon>Streptomyces</taxon>
    </lineage>
</organism>
<sequence length="155" mass="17019">MVVNPRAGVGMEAQGPMDLIHLAGIGGNSVVLRVTGQEVGASEQGPDVLVGEISVGTRFVRGSIKTWIFPQDLTDWETALDTLAGGESIAWREDKRATELHVDLEEDLERATVSVADRSMSLTTVQVTIDLADGWLEDHRARLDRVRQAWPMRRS</sequence>
<reference evidence="1 2" key="1">
    <citation type="submission" date="2024-06" db="EMBL/GenBank/DDBJ databases">
        <title>The Natural Products Discovery Center: Release of the First 8490 Sequenced Strains for Exploring Actinobacteria Biosynthetic Diversity.</title>
        <authorList>
            <person name="Kalkreuter E."/>
            <person name="Kautsar S.A."/>
            <person name="Yang D."/>
            <person name="Bader C.D."/>
            <person name="Teijaro C.N."/>
            <person name="Fluegel L."/>
            <person name="Davis C.M."/>
            <person name="Simpson J.R."/>
            <person name="Lauterbach L."/>
            <person name="Steele A.D."/>
            <person name="Gui C."/>
            <person name="Meng S."/>
            <person name="Li G."/>
            <person name="Viehrig K."/>
            <person name="Ye F."/>
            <person name="Su P."/>
            <person name="Kiefer A.F."/>
            <person name="Nichols A."/>
            <person name="Cepeda A.J."/>
            <person name="Yan W."/>
            <person name="Fan B."/>
            <person name="Jiang Y."/>
            <person name="Adhikari A."/>
            <person name="Zheng C.-J."/>
            <person name="Schuster L."/>
            <person name="Cowan T.M."/>
            <person name="Smanski M.J."/>
            <person name="Chevrette M.G."/>
            <person name="De Carvalho L.P.S."/>
            <person name="Shen B."/>
        </authorList>
    </citation>
    <scope>NUCLEOTIDE SEQUENCE [LARGE SCALE GENOMIC DNA]</scope>
    <source>
        <strain evidence="1 2">NPDC045705</strain>
    </source>
</reference>
<dbReference type="Pfam" id="PF19384">
    <property type="entry name" value="DUF5959"/>
    <property type="match status" value="1"/>
</dbReference>